<evidence type="ECO:0000256" key="2">
    <source>
        <dbReference type="ARBA" id="ARBA00006403"/>
    </source>
</evidence>
<dbReference type="InterPro" id="IPR000232">
    <property type="entry name" value="HSF_DNA-bd"/>
</dbReference>
<keyword evidence="12" id="KW-1185">Reference proteome</keyword>
<keyword evidence="5" id="KW-0238">DNA-binding</keyword>
<evidence type="ECO:0000256" key="9">
    <source>
        <dbReference type="SAM" id="MobiDB-lite"/>
    </source>
</evidence>
<dbReference type="FunFam" id="1.10.10.10:FF:000027">
    <property type="entry name" value="Heat shock transcription factor 1"/>
    <property type="match status" value="1"/>
</dbReference>
<accession>A0A8D2EI38</accession>
<dbReference type="Proteomes" id="UP000694411">
    <property type="component" value="Chromosome 20"/>
</dbReference>
<comment type="similarity">
    <text evidence="2 8">Belongs to the HSF family.</text>
</comment>
<evidence type="ECO:0000259" key="10">
    <source>
        <dbReference type="PROSITE" id="PS00434"/>
    </source>
</evidence>
<gene>
    <name evidence="11" type="primary">HSF4</name>
</gene>
<feature type="region of interest" description="Disordered" evidence="9">
    <location>
        <begin position="351"/>
        <end position="371"/>
    </location>
</feature>
<evidence type="ECO:0000256" key="4">
    <source>
        <dbReference type="ARBA" id="ARBA00023016"/>
    </source>
</evidence>
<reference evidence="11" key="2">
    <citation type="submission" date="2025-08" db="UniProtKB">
        <authorList>
            <consortium name="Ensembl"/>
        </authorList>
    </citation>
    <scope>IDENTIFICATION</scope>
</reference>
<dbReference type="Pfam" id="PF00447">
    <property type="entry name" value="HSF_DNA-bind"/>
    <property type="match status" value="1"/>
</dbReference>
<organism evidence="11 12">
    <name type="scientific">Theropithecus gelada</name>
    <name type="common">Gelada baboon</name>
    <dbReference type="NCBI Taxonomy" id="9565"/>
    <lineage>
        <taxon>Eukaryota</taxon>
        <taxon>Metazoa</taxon>
        <taxon>Chordata</taxon>
        <taxon>Craniata</taxon>
        <taxon>Vertebrata</taxon>
        <taxon>Euteleostomi</taxon>
        <taxon>Mammalia</taxon>
        <taxon>Eutheria</taxon>
        <taxon>Euarchontoglires</taxon>
        <taxon>Primates</taxon>
        <taxon>Haplorrhini</taxon>
        <taxon>Catarrhini</taxon>
        <taxon>Cercopithecidae</taxon>
        <taxon>Cercopithecinae</taxon>
        <taxon>Theropithecus</taxon>
    </lineage>
</organism>
<keyword evidence="7" id="KW-0539">Nucleus</keyword>
<sequence>MQEAPAALPTEPGPSPVPAFLGKLWALVGDPGTDHLIRWSPSGTSFLVSDQSRFAKEVLPQYFKHSNMASFVRQLNMYGFRKVVSIEQGGLLRPERDHVEFQHPSFVRGREQLLERVRRKVGAACGNEQSGGGVLGLPSLLLRPSPDGASRPQVPALRGDDGRWRPEDLGRLLGEVQALRGVQESTEARLRELRQQNEILWREVVTLRQSHGQQHRVIGKLIQCLFGPLQAGPSNAGGKRKLSLMLDEGSSCPTPAKFNTCPLPGALLQDPYFIQSEEKMEASLPPNQTQALQHGLSLFPQTFSLRPGPALTGPGAPSSLTSQKTLHPLRGSGFLPPVMAGGRRAWHCSKKSRPVQGGMARPGWPWPQTSV</sequence>
<evidence type="ECO:0000313" key="11">
    <source>
        <dbReference type="Ensembl" id="ENSTGEP00000006109.1"/>
    </source>
</evidence>
<dbReference type="Gene3D" id="1.10.10.10">
    <property type="entry name" value="Winged helix-like DNA-binding domain superfamily/Winged helix DNA-binding domain"/>
    <property type="match status" value="1"/>
</dbReference>
<evidence type="ECO:0000256" key="5">
    <source>
        <dbReference type="ARBA" id="ARBA00023125"/>
    </source>
</evidence>
<dbReference type="GO" id="GO:0003700">
    <property type="term" value="F:DNA-binding transcription factor activity"/>
    <property type="evidence" value="ECO:0007669"/>
    <property type="project" value="InterPro"/>
</dbReference>
<reference evidence="11" key="1">
    <citation type="submission" date="2018-05" db="EMBL/GenBank/DDBJ databases">
        <title>Whole genome of Theropithecus gelada.</title>
        <authorList>
            <person name="Chiou K.L."/>
            <person name="Snyder-Mackler N."/>
        </authorList>
    </citation>
    <scope>NUCLEOTIDE SEQUENCE [LARGE SCALE GENOMIC DNA]</scope>
</reference>
<feature type="domain" description="HSF-type DNA-binding" evidence="10">
    <location>
        <begin position="59"/>
        <end position="83"/>
    </location>
</feature>
<proteinExistence type="inferred from homology"/>
<dbReference type="Ensembl" id="ENSTGET00000007376.1">
    <property type="protein sequence ID" value="ENSTGEP00000006109.1"/>
    <property type="gene ID" value="ENSTGEG00000005016.1"/>
</dbReference>
<dbReference type="GO" id="GO:0000978">
    <property type="term" value="F:RNA polymerase II cis-regulatory region sequence-specific DNA binding"/>
    <property type="evidence" value="ECO:0007669"/>
    <property type="project" value="UniProtKB-ARBA"/>
</dbReference>
<dbReference type="SUPFAM" id="SSF46785">
    <property type="entry name" value="Winged helix' DNA-binding domain"/>
    <property type="match status" value="1"/>
</dbReference>
<keyword evidence="6" id="KW-0804">Transcription</keyword>
<dbReference type="PANTHER" id="PTHR10015:SF213">
    <property type="entry name" value="HEAT SHOCK FACTOR PROTEIN 4"/>
    <property type="match status" value="1"/>
</dbReference>
<dbReference type="AlphaFoldDB" id="A0A8D2EI38"/>
<keyword evidence="3" id="KW-0805">Transcription regulation</keyword>
<dbReference type="InterPro" id="IPR036390">
    <property type="entry name" value="WH_DNA-bd_sf"/>
</dbReference>
<keyword evidence="4" id="KW-0346">Stress response</keyword>
<dbReference type="PRINTS" id="PR00056">
    <property type="entry name" value="HSFDOMAIN"/>
</dbReference>
<name>A0A8D2EI38_THEGE</name>
<dbReference type="InterPro" id="IPR036388">
    <property type="entry name" value="WH-like_DNA-bd_sf"/>
</dbReference>
<reference evidence="11" key="3">
    <citation type="submission" date="2025-09" db="UniProtKB">
        <authorList>
            <consortium name="Ensembl"/>
        </authorList>
    </citation>
    <scope>IDENTIFICATION</scope>
</reference>
<dbReference type="GO" id="GO:0005634">
    <property type="term" value="C:nucleus"/>
    <property type="evidence" value="ECO:0007669"/>
    <property type="project" value="UniProtKB-SubCell"/>
</dbReference>
<evidence type="ECO:0000256" key="6">
    <source>
        <dbReference type="ARBA" id="ARBA00023163"/>
    </source>
</evidence>
<evidence type="ECO:0000256" key="8">
    <source>
        <dbReference type="RuleBase" id="RU004020"/>
    </source>
</evidence>
<protein>
    <submittedName>
        <fullName evidence="11">Heat shock transcription factor 4</fullName>
    </submittedName>
</protein>
<evidence type="ECO:0000256" key="7">
    <source>
        <dbReference type="ARBA" id="ARBA00023242"/>
    </source>
</evidence>
<dbReference type="SMART" id="SM00415">
    <property type="entry name" value="HSF"/>
    <property type="match status" value="1"/>
</dbReference>
<evidence type="ECO:0000256" key="3">
    <source>
        <dbReference type="ARBA" id="ARBA00023015"/>
    </source>
</evidence>
<evidence type="ECO:0000313" key="12">
    <source>
        <dbReference type="Proteomes" id="UP000694411"/>
    </source>
</evidence>
<dbReference type="PANTHER" id="PTHR10015">
    <property type="entry name" value="HEAT SHOCK TRANSCRIPTION FACTOR"/>
    <property type="match status" value="1"/>
</dbReference>
<evidence type="ECO:0000256" key="1">
    <source>
        <dbReference type="ARBA" id="ARBA00004123"/>
    </source>
</evidence>
<comment type="subcellular location">
    <subcellularLocation>
        <location evidence="1">Nucleus</location>
    </subcellularLocation>
</comment>
<dbReference type="PROSITE" id="PS00434">
    <property type="entry name" value="HSF_DOMAIN"/>
    <property type="match status" value="1"/>
</dbReference>